<evidence type="ECO:0000256" key="4">
    <source>
        <dbReference type="ARBA" id="ARBA00022741"/>
    </source>
</evidence>
<evidence type="ECO:0000256" key="9">
    <source>
        <dbReference type="SAM" id="MobiDB-lite"/>
    </source>
</evidence>
<evidence type="ECO:0000256" key="2">
    <source>
        <dbReference type="ARBA" id="ARBA00022527"/>
    </source>
</evidence>
<evidence type="ECO:0000256" key="8">
    <source>
        <dbReference type="ARBA" id="ARBA00048679"/>
    </source>
</evidence>
<dbReference type="CDD" id="cd14014">
    <property type="entry name" value="STKc_PknB_like"/>
    <property type="match status" value="1"/>
</dbReference>
<dbReference type="InterPro" id="IPR011009">
    <property type="entry name" value="Kinase-like_dom_sf"/>
</dbReference>
<sequence length="702" mass="73125">MLAISPLRPDDRERIGGHRLRGRIAETGRSVTYAAESETGEHGVLTLYEVDLDDPEAFLAGLEALHRLPPCYLVRVSDGGTLGGRPYVVEEQADGPTLAGEVRRDGPLSGTALHRFAIGTATALVALHEAGAVHGNLRPDTVILGPDGPRVAGTGLAPVLAASPASVTQDAEVLGTPTPEGLTGRPPEAASDMFAWGALVVFAATGRRPFEAGTPAADVDLVPHEEPDPSALDEPLRDLVRRCLAKDPADRPASAEALLALVGHCLLTTRLDPEAALPPAEPDDAASPVTTPEETPAAPSHDTQAASPPDTPAASPAEPPAVRTQDLPAATPRGRDVEPDDGATATGPADRAARHVGDDGRRRGLLPYALSLALAGVLIALVSAGGTYAVVSRTQAIPSPSAPPSVQVVPVAADPPTPPAPTARVPVPHARMTLLENSRDPVRLTGYRVGADTYVRAPGGSTFTRTDVKDADPLPSPDGAWLALATDRAVTLVDQRTGARFETRPEAPAPLEGATWSPDGRRLLLTAATKDVPTGFVLIDPSARTSTFVDTTDDLQGGEGPYAWLPGGSGVAVGHTTAAGHGVRFRDLGGREVRDLHWVGRSSGPRLFSPSGRRLVTSCPSGGTLCVWDATTGGRQASIAALFPGAALLGWYDDHHLIVLDPSGKHAHRVVVMDERGREQRVLAEIAPEDGADALLFTYTRS</sequence>
<dbReference type="Proteomes" id="UP000603904">
    <property type="component" value="Unassembled WGS sequence"/>
</dbReference>
<dbReference type="SMART" id="SM00220">
    <property type="entry name" value="S_TKc"/>
    <property type="match status" value="1"/>
</dbReference>
<keyword evidence="2" id="KW-0723">Serine/threonine-protein kinase</keyword>
<gene>
    <name evidence="11" type="ORF">Mco01_09880</name>
</gene>
<evidence type="ECO:0000259" key="10">
    <source>
        <dbReference type="PROSITE" id="PS50011"/>
    </source>
</evidence>
<dbReference type="PROSITE" id="PS50011">
    <property type="entry name" value="PROTEIN_KINASE_DOM"/>
    <property type="match status" value="1"/>
</dbReference>
<evidence type="ECO:0000313" key="11">
    <source>
        <dbReference type="EMBL" id="GIH37988.1"/>
    </source>
</evidence>
<keyword evidence="12" id="KW-1185">Reference proteome</keyword>
<dbReference type="SUPFAM" id="SSF56112">
    <property type="entry name" value="Protein kinase-like (PK-like)"/>
    <property type="match status" value="1"/>
</dbReference>
<comment type="catalytic activity">
    <reaction evidence="8">
        <text>L-seryl-[protein] + ATP = O-phospho-L-seryl-[protein] + ADP + H(+)</text>
        <dbReference type="Rhea" id="RHEA:17989"/>
        <dbReference type="Rhea" id="RHEA-COMP:9863"/>
        <dbReference type="Rhea" id="RHEA-COMP:11604"/>
        <dbReference type="ChEBI" id="CHEBI:15378"/>
        <dbReference type="ChEBI" id="CHEBI:29999"/>
        <dbReference type="ChEBI" id="CHEBI:30616"/>
        <dbReference type="ChEBI" id="CHEBI:83421"/>
        <dbReference type="ChEBI" id="CHEBI:456216"/>
        <dbReference type="EC" id="2.7.11.1"/>
    </reaction>
</comment>
<dbReference type="RefSeq" id="WP_204055683.1">
    <property type="nucleotide sequence ID" value="NZ_BOOC01000003.1"/>
</dbReference>
<keyword evidence="6" id="KW-0067">ATP-binding</keyword>
<keyword evidence="5" id="KW-0418">Kinase</keyword>
<dbReference type="PANTHER" id="PTHR43671:SF98">
    <property type="entry name" value="SERINE_THREONINE-PROTEIN KINASE NEK11"/>
    <property type="match status" value="1"/>
</dbReference>
<evidence type="ECO:0000256" key="3">
    <source>
        <dbReference type="ARBA" id="ARBA00022679"/>
    </source>
</evidence>
<evidence type="ECO:0000256" key="1">
    <source>
        <dbReference type="ARBA" id="ARBA00012513"/>
    </source>
</evidence>
<keyword evidence="4" id="KW-0547">Nucleotide-binding</keyword>
<dbReference type="InterPro" id="IPR011042">
    <property type="entry name" value="6-blade_b-propeller_TolB-like"/>
</dbReference>
<feature type="region of interest" description="Disordered" evidence="9">
    <location>
        <begin position="274"/>
        <end position="361"/>
    </location>
</feature>
<evidence type="ECO:0000313" key="12">
    <source>
        <dbReference type="Proteomes" id="UP000603904"/>
    </source>
</evidence>
<feature type="compositionally biased region" description="Basic and acidic residues" evidence="9">
    <location>
        <begin position="351"/>
        <end position="361"/>
    </location>
</feature>
<dbReference type="InterPro" id="IPR000719">
    <property type="entry name" value="Prot_kinase_dom"/>
</dbReference>
<name>A0ABQ4FT58_9ACTN</name>
<keyword evidence="3" id="KW-0808">Transferase</keyword>
<dbReference type="EMBL" id="BOOC01000003">
    <property type="protein sequence ID" value="GIH37988.1"/>
    <property type="molecule type" value="Genomic_DNA"/>
</dbReference>
<dbReference type="Gene3D" id="2.120.10.30">
    <property type="entry name" value="TolB, C-terminal domain"/>
    <property type="match status" value="1"/>
</dbReference>
<organism evidence="11 12">
    <name type="scientific">Microbispora corallina</name>
    <dbReference type="NCBI Taxonomy" id="83302"/>
    <lineage>
        <taxon>Bacteria</taxon>
        <taxon>Bacillati</taxon>
        <taxon>Actinomycetota</taxon>
        <taxon>Actinomycetes</taxon>
        <taxon>Streptosporangiales</taxon>
        <taxon>Streptosporangiaceae</taxon>
        <taxon>Microbispora</taxon>
    </lineage>
</organism>
<dbReference type="SUPFAM" id="SSF82171">
    <property type="entry name" value="DPP6 N-terminal domain-like"/>
    <property type="match status" value="1"/>
</dbReference>
<protein>
    <recommendedName>
        <fullName evidence="1">non-specific serine/threonine protein kinase</fullName>
        <ecNumber evidence="1">2.7.11.1</ecNumber>
    </recommendedName>
</protein>
<feature type="compositionally biased region" description="Low complexity" evidence="9">
    <location>
        <begin position="285"/>
        <end position="316"/>
    </location>
</feature>
<proteinExistence type="predicted"/>
<dbReference type="Gene3D" id="1.10.510.10">
    <property type="entry name" value="Transferase(Phosphotransferase) domain 1"/>
    <property type="match status" value="1"/>
</dbReference>
<dbReference type="PANTHER" id="PTHR43671">
    <property type="entry name" value="SERINE/THREONINE-PROTEIN KINASE NEK"/>
    <property type="match status" value="1"/>
</dbReference>
<dbReference type="EC" id="2.7.11.1" evidence="1"/>
<dbReference type="Pfam" id="PF00069">
    <property type="entry name" value="Pkinase"/>
    <property type="match status" value="1"/>
</dbReference>
<evidence type="ECO:0000256" key="6">
    <source>
        <dbReference type="ARBA" id="ARBA00022840"/>
    </source>
</evidence>
<comment type="catalytic activity">
    <reaction evidence="7">
        <text>L-threonyl-[protein] + ATP = O-phospho-L-threonyl-[protein] + ADP + H(+)</text>
        <dbReference type="Rhea" id="RHEA:46608"/>
        <dbReference type="Rhea" id="RHEA-COMP:11060"/>
        <dbReference type="Rhea" id="RHEA-COMP:11605"/>
        <dbReference type="ChEBI" id="CHEBI:15378"/>
        <dbReference type="ChEBI" id="CHEBI:30013"/>
        <dbReference type="ChEBI" id="CHEBI:30616"/>
        <dbReference type="ChEBI" id="CHEBI:61977"/>
        <dbReference type="ChEBI" id="CHEBI:456216"/>
        <dbReference type="EC" id="2.7.11.1"/>
    </reaction>
</comment>
<feature type="domain" description="Protein kinase" evidence="10">
    <location>
        <begin position="1"/>
        <end position="267"/>
    </location>
</feature>
<feature type="region of interest" description="Disordered" evidence="9">
    <location>
        <begin position="214"/>
        <end position="234"/>
    </location>
</feature>
<dbReference type="InterPro" id="IPR050660">
    <property type="entry name" value="NEK_Ser/Thr_kinase"/>
</dbReference>
<evidence type="ECO:0000256" key="7">
    <source>
        <dbReference type="ARBA" id="ARBA00047899"/>
    </source>
</evidence>
<reference evidence="11 12" key="1">
    <citation type="submission" date="2021-01" db="EMBL/GenBank/DDBJ databases">
        <title>Whole genome shotgun sequence of Microbispora corallina NBRC 16416.</title>
        <authorList>
            <person name="Komaki H."/>
            <person name="Tamura T."/>
        </authorList>
    </citation>
    <scope>NUCLEOTIDE SEQUENCE [LARGE SCALE GENOMIC DNA]</scope>
    <source>
        <strain evidence="11 12">NBRC 16416</strain>
    </source>
</reference>
<evidence type="ECO:0000256" key="5">
    <source>
        <dbReference type="ARBA" id="ARBA00022777"/>
    </source>
</evidence>
<comment type="caution">
    <text evidence="11">The sequence shown here is derived from an EMBL/GenBank/DDBJ whole genome shotgun (WGS) entry which is preliminary data.</text>
</comment>
<accession>A0ABQ4FT58</accession>